<dbReference type="EMBL" id="JAICCE010000011">
    <property type="protein sequence ID" value="KAG9271729.1"/>
    <property type="molecule type" value="Genomic_DNA"/>
</dbReference>
<feature type="compositionally biased region" description="Basic residues" evidence="8">
    <location>
        <begin position="366"/>
        <end position="379"/>
    </location>
</feature>
<feature type="compositionally biased region" description="Low complexity" evidence="8">
    <location>
        <begin position="175"/>
        <end position="184"/>
    </location>
</feature>
<keyword evidence="4" id="KW-0862">Zinc</keyword>
<sequence>MGSEPPVESARGWVKTREAAARFRELLLCSKCLNILTEPVCLGSCEHLLCRSCAGPHVGDGCSVCHSPAWVKDIQINRQLSNITELFLKLESLLCPPEVQDPQNAESSTSPNESSVLKHKKNFKIWFSPRSRKVRCRVEKQVEVTLQTGKSPTGSSEPASKTKDPKLLSVFNFNSSSQDSGSSSPQREGGSDGRKRKRKKRSVGAASKAASDRPRPPTRNQTKQNLKKMRLEAVNQQWGFSKDGAVDGAEHGEVQGEEEMEKNVSINEGRISKRVYFQCPDGQPEPEPQVVQECQETPSQGVPSPRRSILKEGTAKEVQNVLQSPCNNQTESVDEIKTPTHLRSPGRTPKRTRLEENRSSPQSTSKRPKLSPGRRRRSAPARATILPTPPPSPDCSSSSLRNAPEKARKEQHGSPASSPATGKRDPLERQSQSSPAYMKRNHKGETPLHLAAIKGDVEATKELLAQGADPNLKDHAGWTPLHEACNLGHLGVVEVLLQQGALLNTPGYENDSPLHDAVRNGHAAVAKVLLEHGASPNVLNIVGLRPVDYAATPEMKEILKVSPEAPHPVTVPLTSPASLSKSAGVIRRDVPVTVMGSKLTQPQQNQLVKAARILGGKRAEAFSSAVTHVVVPDGPVPTTLTALQGILSGCWVLSFSWLANSLQQRRWLDESEFEQGEGPQRARVNRDNLLPRLFDGCFFYLLGSFQKPPKDELLQLVKAGGGQLLSRQPKPDSDVTQTLSSAAYHAQPGSDQAFCTQYILYDPEGSYRPDRIRLGKVWSAPSTWLVECIKTFSLLPVPEL</sequence>
<evidence type="ECO:0000313" key="11">
    <source>
        <dbReference type="EMBL" id="KAG9271729.1"/>
    </source>
</evidence>
<dbReference type="Gene3D" id="3.30.40.10">
    <property type="entry name" value="Zinc/RING finger domain, C3HC4 (zinc finger)"/>
    <property type="match status" value="1"/>
</dbReference>
<evidence type="ECO:0000259" key="10">
    <source>
        <dbReference type="PROSITE" id="PS50172"/>
    </source>
</evidence>
<feature type="repeat" description="ANK" evidence="6">
    <location>
        <begin position="509"/>
        <end position="541"/>
    </location>
</feature>
<dbReference type="InterPro" id="IPR001357">
    <property type="entry name" value="BRCT_dom"/>
</dbReference>
<dbReference type="PROSITE" id="PS00518">
    <property type="entry name" value="ZF_RING_1"/>
    <property type="match status" value="1"/>
</dbReference>
<dbReference type="PROSITE" id="PS50172">
    <property type="entry name" value="BRCT"/>
    <property type="match status" value="2"/>
</dbReference>
<dbReference type="SUPFAM" id="SSF57850">
    <property type="entry name" value="RING/U-box"/>
    <property type="match status" value="1"/>
</dbReference>
<dbReference type="GO" id="GO:0031436">
    <property type="term" value="C:BRCA1-BARD1 complex"/>
    <property type="evidence" value="ECO:0007669"/>
    <property type="project" value="TreeGrafter"/>
</dbReference>
<comment type="caution">
    <text evidence="11">The sequence shown here is derived from an EMBL/GenBank/DDBJ whole genome shotgun (WGS) entry which is preliminary data.</text>
</comment>
<gene>
    <name evidence="11" type="primary">BARD1</name>
    <name evidence="11" type="ORF">AMEX_G14686</name>
</gene>
<dbReference type="GO" id="GO:0085020">
    <property type="term" value="P:protein K6-linked ubiquitination"/>
    <property type="evidence" value="ECO:0007669"/>
    <property type="project" value="TreeGrafter"/>
</dbReference>
<dbReference type="PROSITE" id="PS50088">
    <property type="entry name" value="ANK_REPEAT"/>
    <property type="match status" value="3"/>
</dbReference>
<dbReference type="Gene3D" id="3.40.50.10190">
    <property type="entry name" value="BRCT domain"/>
    <property type="match status" value="2"/>
</dbReference>
<feature type="compositionally biased region" description="Polar residues" evidence="8">
    <location>
        <begin position="145"/>
        <end position="159"/>
    </location>
</feature>
<feature type="region of interest" description="Disordered" evidence="8">
    <location>
        <begin position="145"/>
        <end position="227"/>
    </location>
</feature>
<dbReference type="InterPro" id="IPR017907">
    <property type="entry name" value="Znf_RING_CS"/>
</dbReference>
<dbReference type="Pfam" id="PF16589">
    <property type="entry name" value="BRCT_2"/>
    <property type="match status" value="1"/>
</dbReference>
<protein>
    <submittedName>
        <fullName evidence="11">BRCA1-associated RING domain protein 1</fullName>
    </submittedName>
</protein>
<evidence type="ECO:0000259" key="9">
    <source>
        <dbReference type="PROSITE" id="PS50089"/>
    </source>
</evidence>
<dbReference type="PANTHER" id="PTHR24171">
    <property type="entry name" value="ANKYRIN REPEAT DOMAIN-CONTAINING PROTEIN 39-RELATED"/>
    <property type="match status" value="1"/>
</dbReference>
<dbReference type="InterPro" id="IPR036770">
    <property type="entry name" value="Ankyrin_rpt-contain_sf"/>
</dbReference>
<feature type="compositionally biased region" description="Basic and acidic residues" evidence="8">
    <location>
        <begin position="403"/>
        <end position="412"/>
    </location>
</feature>
<dbReference type="SUPFAM" id="SSF48403">
    <property type="entry name" value="Ankyrin repeat"/>
    <property type="match status" value="1"/>
</dbReference>
<evidence type="ECO:0000256" key="3">
    <source>
        <dbReference type="ARBA" id="ARBA00022771"/>
    </source>
</evidence>
<dbReference type="SMART" id="SM00248">
    <property type="entry name" value="ANK"/>
    <property type="match status" value="3"/>
</dbReference>
<organism evidence="11 12">
    <name type="scientific">Astyanax mexicanus</name>
    <name type="common">Blind cave fish</name>
    <name type="synonym">Astyanax fasciatus mexicanus</name>
    <dbReference type="NCBI Taxonomy" id="7994"/>
    <lineage>
        <taxon>Eukaryota</taxon>
        <taxon>Metazoa</taxon>
        <taxon>Chordata</taxon>
        <taxon>Craniata</taxon>
        <taxon>Vertebrata</taxon>
        <taxon>Euteleostomi</taxon>
        <taxon>Actinopterygii</taxon>
        <taxon>Neopterygii</taxon>
        <taxon>Teleostei</taxon>
        <taxon>Ostariophysi</taxon>
        <taxon>Characiformes</taxon>
        <taxon>Characoidei</taxon>
        <taxon>Acestrorhamphidae</taxon>
        <taxon>Acestrorhamphinae</taxon>
        <taxon>Astyanax</taxon>
    </lineage>
</organism>
<evidence type="ECO:0000256" key="8">
    <source>
        <dbReference type="SAM" id="MobiDB-lite"/>
    </source>
</evidence>
<dbReference type="GO" id="GO:0070531">
    <property type="term" value="C:BRCA1-A complex"/>
    <property type="evidence" value="ECO:0007669"/>
    <property type="project" value="TreeGrafter"/>
</dbReference>
<dbReference type="PROSITE" id="PS50089">
    <property type="entry name" value="ZF_RING_2"/>
    <property type="match status" value="1"/>
</dbReference>
<dbReference type="GO" id="GO:0004842">
    <property type="term" value="F:ubiquitin-protein transferase activity"/>
    <property type="evidence" value="ECO:0007669"/>
    <property type="project" value="TreeGrafter"/>
</dbReference>
<evidence type="ECO:0000256" key="4">
    <source>
        <dbReference type="ARBA" id="ARBA00022833"/>
    </source>
</evidence>
<dbReference type="Pfam" id="PF14835">
    <property type="entry name" value="zf-RING_6"/>
    <property type="match status" value="1"/>
</dbReference>
<dbReference type="OrthoDB" id="2384350at2759"/>
<dbReference type="CDD" id="cd17734">
    <property type="entry name" value="BRCT_Bard1_rpt1"/>
    <property type="match status" value="1"/>
</dbReference>
<dbReference type="Pfam" id="PF00533">
    <property type="entry name" value="BRCT"/>
    <property type="match status" value="1"/>
</dbReference>
<dbReference type="InterPro" id="IPR036420">
    <property type="entry name" value="BRCT_dom_sf"/>
</dbReference>
<feature type="compositionally biased region" description="Low complexity" evidence="8">
    <location>
        <begin position="288"/>
        <end position="298"/>
    </location>
</feature>
<dbReference type="Pfam" id="PF12796">
    <property type="entry name" value="Ank_2"/>
    <property type="match status" value="1"/>
</dbReference>
<feature type="domain" description="RING-type" evidence="9">
    <location>
        <begin position="29"/>
        <end position="66"/>
    </location>
</feature>
<dbReference type="PRINTS" id="PR01415">
    <property type="entry name" value="ANKYRIN"/>
</dbReference>
<feature type="region of interest" description="Disordered" evidence="8">
    <location>
        <begin position="278"/>
        <end position="445"/>
    </location>
</feature>
<feature type="repeat" description="ANK" evidence="6">
    <location>
        <begin position="443"/>
        <end position="475"/>
    </location>
</feature>
<dbReference type="PROSITE" id="PS50297">
    <property type="entry name" value="ANK_REP_REGION"/>
    <property type="match status" value="3"/>
</dbReference>
<name>A0A8T2LJL8_ASTMX</name>
<evidence type="ECO:0000256" key="1">
    <source>
        <dbReference type="ARBA" id="ARBA00022723"/>
    </source>
</evidence>
<keyword evidence="3 7" id="KW-0863">Zinc-finger</keyword>
<keyword evidence="2" id="KW-0677">Repeat</keyword>
<feature type="domain" description="BRCT" evidence="10">
    <location>
        <begin position="689"/>
        <end position="800"/>
    </location>
</feature>
<evidence type="ECO:0000256" key="2">
    <source>
        <dbReference type="ARBA" id="ARBA00022737"/>
    </source>
</evidence>
<evidence type="ECO:0000256" key="7">
    <source>
        <dbReference type="PROSITE-ProRule" id="PRU00175"/>
    </source>
</evidence>
<dbReference type="AlphaFoldDB" id="A0A8T2LJL8"/>
<dbReference type="SMART" id="SM00292">
    <property type="entry name" value="BRCT"/>
    <property type="match status" value="2"/>
</dbReference>
<dbReference type="InterPro" id="IPR001841">
    <property type="entry name" value="Znf_RING"/>
</dbReference>
<reference evidence="11 12" key="1">
    <citation type="submission" date="2021-07" db="EMBL/GenBank/DDBJ databases">
        <authorList>
            <person name="Imarazene B."/>
            <person name="Zahm M."/>
            <person name="Klopp C."/>
            <person name="Cabau C."/>
            <person name="Beille S."/>
            <person name="Jouanno E."/>
            <person name="Castinel A."/>
            <person name="Lluch J."/>
            <person name="Gil L."/>
            <person name="Kuchtly C."/>
            <person name="Lopez Roques C."/>
            <person name="Donnadieu C."/>
            <person name="Parrinello H."/>
            <person name="Journot L."/>
            <person name="Du K."/>
            <person name="Schartl M."/>
            <person name="Retaux S."/>
            <person name="Guiguen Y."/>
        </authorList>
    </citation>
    <scope>NUCLEOTIDE SEQUENCE [LARGE SCALE GENOMIC DNA]</scope>
    <source>
        <strain evidence="11">Pach_M1</strain>
        <tissue evidence="11">Testis</tissue>
    </source>
</reference>
<dbReference type="CDD" id="cd17720">
    <property type="entry name" value="BRCT_Bard1_rpt2"/>
    <property type="match status" value="1"/>
</dbReference>
<keyword evidence="1" id="KW-0479">Metal-binding</keyword>
<evidence type="ECO:0000256" key="5">
    <source>
        <dbReference type="ARBA" id="ARBA00023043"/>
    </source>
</evidence>
<dbReference type="GO" id="GO:0008270">
    <property type="term" value="F:zinc ion binding"/>
    <property type="evidence" value="ECO:0007669"/>
    <property type="project" value="UniProtKB-KW"/>
</dbReference>
<feature type="region of interest" description="Disordered" evidence="8">
    <location>
        <begin position="241"/>
        <end position="263"/>
    </location>
</feature>
<dbReference type="InterPro" id="IPR039503">
    <property type="entry name" value="BARD1_Znf-RING"/>
</dbReference>
<dbReference type="Proteomes" id="UP000752171">
    <property type="component" value="Unassembled WGS sequence"/>
</dbReference>
<dbReference type="SUPFAM" id="SSF52113">
    <property type="entry name" value="BRCT domain"/>
    <property type="match status" value="2"/>
</dbReference>
<proteinExistence type="predicted"/>
<evidence type="ECO:0000313" key="12">
    <source>
        <dbReference type="Proteomes" id="UP000752171"/>
    </source>
</evidence>
<feature type="compositionally biased region" description="Basic and acidic residues" evidence="8">
    <location>
        <begin position="244"/>
        <end position="254"/>
    </location>
</feature>
<dbReference type="InterPro" id="IPR002110">
    <property type="entry name" value="Ankyrin_rpt"/>
</dbReference>
<accession>A0A8T2LJL8</accession>
<feature type="repeat" description="ANK" evidence="6">
    <location>
        <begin position="476"/>
        <end position="508"/>
    </location>
</feature>
<dbReference type="Gene3D" id="1.25.40.20">
    <property type="entry name" value="Ankyrin repeat-containing domain"/>
    <property type="match status" value="1"/>
</dbReference>
<feature type="compositionally biased region" description="Polar residues" evidence="8">
    <location>
        <begin position="320"/>
        <end position="331"/>
    </location>
</feature>
<evidence type="ECO:0000256" key="6">
    <source>
        <dbReference type="PROSITE-ProRule" id="PRU00023"/>
    </source>
</evidence>
<dbReference type="PANTHER" id="PTHR24171:SF8">
    <property type="entry name" value="BRCA1-ASSOCIATED RING DOMAIN PROTEIN 1"/>
    <property type="match status" value="1"/>
</dbReference>
<dbReference type="InterPro" id="IPR013083">
    <property type="entry name" value="Znf_RING/FYVE/PHD"/>
</dbReference>
<keyword evidence="5 6" id="KW-0040">ANK repeat</keyword>
<feature type="domain" description="BRCT" evidence="10">
    <location>
        <begin position="582"/>
        <end position="675"/>
    </location>
</feature>